<keyword evidence="2" id="KW-0238">DNA-binding</keyword>
<dbReference type="PANTHER" id="PTHR43280:SF32">
    <property type="entry name" value="TRANSCRIPTIONAL REGULATORY PROTEIN"/>
    <property type="match status" value="1"/>
</dbReference>
<dbReference type="PROSITE" id="PS00041">
    <property type="entry name" value="HTH_ARAC_FAMILY_1"/>
    <property type="match status" value="1"/>
</dbReference>
<evidence type="ECO:0000256" key="3">
    <source>
        <dbReference type="ARBA" id="ARBA00023163"/>
    </source>
</evidence>
<dbReference type="Gene3D" id="2.60.120.10">
    <property type="entry name" value="Jelly Rolls"/>
    <property type="match status" value="1"/>
</dbReference>
<keyword evidence="6" id="KW-1185">Reference proteome</keyword>
<dbReference type="RefSeq" id="WP_202089632.1">
    <property type="nucleotide sequence ID" value="NZ_JAELVM010000001.1"/>
</dbReference>
<dbReference type="InterPro" id="IPR011051">
    <property type="entry name" value="RmlC_Cupin_sf"/>
</dbReference>
<evidence type="ECO:0000313" key="5">
    <source>
        <dbReference type="EMBL" id="MBL1220306.1"/>
    </source>
</evidence>
<keyword evidence="1" id="KW-0805">Transcription regulation</keyword>
<dbReference type="EMBL" id="JAELVM010000001">
    <property type="protein sequence ID" value="MBL1220306.1"/>
    <property type="molecule type" value="Genomic_DNA"/>
</dbReference>
<accession>A0ABS1QCN8</accession>
<dbReference type="SMART" id="SM00342">
    <property type="entry name" value="HTH_ARAC"/>
    <property type="match status" value="1"/>
</dbReference>
<reference evidence="5 6" key="1">
    <citation type="submission" date="2020-12" db="EMBL/GenBank/DDBJ databases">
        <title>Chryseobacterium endoalhailicus sp. nov., isolated from seed of leguminous plant.</title>
        <authorList>
            <person name="Zhang X."/>
        </authorList>
    </citation>
    <scope>NUCLEOTIDE SEQUENCE [LARGE SCALE GENOMIC DNA]</scope>
    <source>
        <strain evidence="5 6">L7</strain>
    </source>
</reference>
<organism evidence="5 6">
    <name type="scientific">Chryseobacterium endalhagicum</name>
    <dbReference type="NCBI Taxonomy" id="2797638"/>
    <lineage>
        <taxon>Bacteria</taxon>
        <taxon>Pseudomonadati</taxon>
        <taxon>Bacteroidota</taxon>
        <taxon>Flavobacteriia</taxon>
        <taxon>Flavobacteriales</taxon>
        <taxon>Weeksellaceae</taxon>
        <taxon>Chryseobacterium group</taxon>
        <taxon>Chryseobacterium</taxon>
    </lineage>
</organism>
<dbReference type="PROSITE" id="PS01124">
    <property type="entry name" value="HTH_ARAC_FAMILY_2"/>
    <property type="match status" value="1"/>
</dbReference>
<dbReference type="InterPro" id="IPR009057">
    <property type="entry name" value="Homeodomain-like_sf"/>
</dbReference>
<name>A0ABS1QCN8_9FLAO</name>
<feature type="domain" description="HTH araC/xylS-type" evidence="4">
    <location>
        <begin position="205"/>
        <end position="303"/>
    </location>
</feature>
<dbReference type="InterPro" id="IPR054015">
    <property type="entry name" value="ExsA-like_N"/>
</dbReference>
<dbReference type="SUPFAM" id="SSF51182">
    <property type="entry name" value="RmlC-like cupins"/>
    <property type="match status" value="1"/>
</dbReference>
<evidence type="ECO:0000313" key="6">
    <source>
        <dbReference type="Proteomes" id="UP000661696"/>
    </source>
</evidence>
<evidence type="ECO:0000259" key="4">
    <source>
        <dbReference type="PROSITE" id="PS01124"/>
    </source>
</evidence>
<evidence type="ECO:0000256" key="2">
    <source>
        <dbReference type="ARBA" id="ARBA00023125"/>
    </source>
</evidence>
<dbReference type="Gene3D" id="1.10.10.60">
    <property type="entry name" value="Homeodomain-like"/>
    <property type="match status" value="1"/>
</dbReference>
<evidence type="ECO:0000256" key="1">
    <source>
        <dbReference type="ARBA" id="ARBA00023015"/>
    </source>
</evidence>
<dbReference type="SUPFAM" id="SSF46689">
    <property type="entry name" value="Homeodomain-like"/>
    <property type="match status" value="1"/>
</dbReference>
<keyword evidence="3" id="KW-0804">Transcription</keyword>
<comment type="caution">
    <text evidence="5">The sequence shown here is derived from an EMBL/GenBank/DDBJ whole genome shotgun (WGS) entry which is preliminary data.</text>
</comment>
<dbReference type="Pfam" id="PF22200">
    <property type="entry name" value="ExsA_N"/>
    <property type="match status" value="1"/>
</dbReference>
<dbReference type="InterPro" id="IPR018062">
    <property type="entry name" value="HTH_AraC-typ_CS"/>
</dbReference>
<protein>
    <submittedName>
        <fullName evidence="5">Helix-turn-helix transcriptional regulator</fullName>
    </submittedName>
</protein>
<dbReference type="InterPro" id="IPR014710">
    <property type="entry name" value="RmlC-like_jellyroll"/>
</dbReference>
<dbReference type="PANTHER" id="PTHR43280">
    <property type="entry name" value="ARAC-FAMILY TRANSCRIPTIONAL REGULATOR"/>
    <property type="match status" value="1"/>
</dbReference>
<sequence length="306" mass="36521">MRKKSTTAELPEFISMFTFEELLQQVEFDLRIKEFVVMEIDKATYAVKLNAPYQSDYFCVFMVQEGNIRFRIDDTSYEVSKGDIIFCPFGETFWIEQVSDDYRSKYIFFSLEFISQAGFNYRSNNVMKSLSSDPTVIIRKEEDVFRRMNFHLDELKALNNAEKDNYYFNEMIWHHFSLVMYEIDNYFKKIEMPHQVTHREDELTTSFFILVQEHFKNEHNVQFYADKLCISRKYLTKVINKTTFKSPRDIIHQVLAVEARLLLKNPNLNVNNVAVQLNFSDQASFSKFFKKHSGKSPLEYKKDDLY</sequence>
<dbReference type="InterPro" id="IPR018060">
    <property type="entry name" value="HTH_AraC"/>
</dbReference>
<dbReference type="Pfam" id="PF12833">
    <property type="entry name" value="HTH_18"/>
    <property type="match status" value="1"/>
</dbReference>
<proteinExistence type="predicted"/>
<dbReference type="Proteomes" id="UP000661696">
    <property type="component" value="Unassembled WGS sequence"/>
</dbReference>
<dbReference type="CDD" id="cd02208">
    <property type="entry name" value="cupin_RmlC-like"/>
    <property type="match status" value="1"/>
</dbReference>
<gene>
    <name evidence="5" type="ORF">JET18_05620</name>
</gene>